<evidence type="ECO:0000256" key="1">
    <source>
        <dbReference type="SAM" id="MobiDB-lite"/>
    </source>
</evidence>
<proteinExistence type="predicted"/>
<evidence type="ECO:0000313" key="2">
    <source>
        <dbReference type="EMBL" id="QGG94427.1"/>
    </source>
</evidence>
<reference evidence="2 3" key="1">
    <citation type="submission" date="2019-11" db="EMBL/GenBank/DDBJ databases">
        <authorList>
            <person name="He Y."/>
        </authorList>
    </citation>
    <scope>NUCLEOTIDE SEQUENCE [LARGE SCALE GENOMIC DNA]</scope>
    <source>
        <strain evidence="2 3">SCSIO 58843</strain>
    </source>
</reference>
<feature type="region of interest" description="Disordered" evidence="1">
    <location>
        <begin position="88"/>
        <end position="116"/>
    </location>
</feature>
<dbReference type="KEGG" id="atq:GH723_04520"/>
<evidence type="ECO:0000313" key="3">
    <source>
        <dbReference type="Proteomes" id="UP000334019"/>
    </source>
</evidence>
<keyword evidence="3" id="KW-1185">Reference proteome</keyword>
<name>A0A5Q2RK48_9ACTN</name>
<organism evidence="2 3">
    <name type="scientific">Actinomarinicola tropica</name>
    <dbReference type="NCBI Taxonomy" id="2789776"/>
    <lineage>
        <taxon>Bacteria</taxon>
        <taxon>Bacillati</taxon>
        <taxon>Actinomycetota</taxon>
        <taxon>Acidimicrobiia</taxon>
        <taxon>Acidimicrobiales</taxon>
        <taxon>Iamiaceae</taxon>
        <taxon>Actinomarinicola</taxon>
    </lineage>
</organism>
<protein>
    <submittedName>
        <fullName evidence="2">Uncharacterized protein</fullName>
    </submittedName>
</protein>
<dbReference type="Proteomes" id="UP000334019">
    <property type="component" value="Chromosome"/>
</dbReference>
<dbReference type="RefSeq" id="WP_153758533.1">
    <property type="nucleotide sequence ID" value="NZ_CP045851.1"/>
</dbReference>
<sequence length="116" mass="11478">MSDLADIADQVIDIGLSDNRTADEQIVWDAAGPNIVDVGVGAAGAVDGAKGTPKVPGAGPVGVANEAVKYGTAGAKAVDTFTRAVNSRTSAADAAYSHKPGRESSSSSDSDSGSDE</sequence>
<feature type="compositionally biased region" description="Low complexity" evidence="1">
    <location>
        <begin position="104"/>
        <end position="116"/>
    </location>
</feature>
<dbReference type="EMBL" id="CP045851">
    <property type="protein sequence ID" value="QGG94427.1"/>
    <property type="molecule type" value="Genomic_DNA"/>
</dbReference>
<dbReference type="AlphaFoldDB" id="A0A5Q2RK48"/>
<accession>A0A5Q2RK48</accession>
<gene>
    <name evidence="2" type="ORF">GH723_04520</name>
</gene>